<organism evidence="2 3">
    <name type="scientific">Pleurodeles waltl</name>
    <name type="common">Iberian ribbed newt</name>
    <dbReference type="NCBI Taxonomy" id="8319"/>
    <lineage>
        <taxon>Eukaryota</taxon>
        <taxon>Metazoa</taxon>
        <taxon>Chordata</taxon>
        <taxon>Craniata</taxon>
        <taxon>Vertebrata</taxon>
        <taxon>Euteleostomi</taxon>
        <taxon>Amphibia</taxon>
        <taxon>Batrachia</taxon>
        <taxon>Caudata</taxon>
        <taxon>Salamandroidea</taxon>
        <taxon>Salamandridae</taxon>
        <taxon>Pleurodelinae</taxon>
        <taxon>Pleurodeles</taxon>
    </lineage>
</organism>
<keyword evidence="3" id="KW-1185">Reference proteome</keyword>
<feature type="compositionally biased region" description="Low complexity" evidence="1">
    <location>
        <begin position="21"/>
        <end position="32"/>
    </location>
</feature>
<comment type="caution">
    <text evidence="2">The sequence shown here is derived from an EMBL/GenBank/DDBJ whole genome shotgun (WGS) entry which is preliminary data.</text>
</comment>
<dbReference type="AlphaFoldDB" id="A0AAV7L0Y9"/>
<proteinExistence type="predicted"/>
<feature type="region of interest" description="Disordered" evidence="1">
    <location>
        <begin position="1"/>
        <end position="32"/>
    </location>
</feature>
<sequence length="74" mass="7841">MTSAPGTPGDLSRARLREPHPSSAPSSSRSDARSLEAAAVCPALNTAHCGMSDDCEDVRQVAVLILVTSQWEEF</sequence>
<accession>A0AAV7L0Y9</accession>
<dbReference type="Proteomes" id="UP001066276">
    <property type="component" value="Chromosome 12"/>
</dbReference>
<dbReference type="EMBL" id="JANPWB010000016">
    <property type="protein sequence ID" value="KAJ1085361.1"/>
    <property type="molecule type" value="Genomic_DNA"/>
</dbReference>
<protein>
    <submittedName>
        <fullName evidence="2">Uncharacterized protein</fullName>
    </submittedName>
</protein>
<evidence type="ECO:0000256" key="1">
    <source>
        <dbReference type="SAM" id="MobiDB-lite"/>
    </source>
</evidence>
<evidence type="ECO:0000313" key="3">
    <source>
        <dbReference type="Proteomes" id="UP001066276"/>
    </source>
</evidence>
<reference evidence="2" key="1">
    <citation type="journal article" date="2022" name="bioRxiv">
        <title>Sequencing and chromosome-scale assembly of the giantPleurodeles waltlgenome.</title>
        <authorList>
            <person name="Brown T."/>
            <person name="Elewa A."/>
            <person name="Iarovenko S."/>
            <person name="Subramanian E."/>
            <person name="Araus A.J."/>
            <person name="Petzold A."/>
            <person name="Susuki M."/>
            <person name="Suzuki K.-i.T."/>
            <person name="Hayashi T."/>
            <person name="Toyoda A."/>
            <person name="Oliveira C."/>
            <person name="Osipova E."/>
            <person name="Leigh N.D."/>
            <person name="Simon A."/>
            <person name="Yun M.H."/>
        </authorList>
    </citation>
    <scope>NUCLEOTIDE SEQUENCE</scope>
    <source>
        <strain evidence="2">20211129_DDA</strain>
        <tissue evidence="2">Liver</tissue>
    </source>
</reference>
<gene>
    <name evidence="2" type="ORF">NDU88_005494</name>
</gene>
<name>A0AAV7L0Y9_PLEWA</name>
<evidence type="ECO:0000313" key="2">
    <source>
        <dbReference type="EMBL" id="KAJ1085361.1"/>
    </source>
</evidence>